<reference evidence="1" key="1">
    <citation type="submission" date="2020-06" db="EMBL/GenBank/DDBJ databases">
        <title>Unique genomic features of the anaerobic methanotrophic archaea.</title>
        <authorList>
            <person name="Chadwick G.L."/>
            <person name="Skennerton C.T."/>
            <person name="Laso-Perez R."/>
            <person name="Leu A.O."/>
            <person name="Speth D.R."/>
            <person name="Yu H."/>
            <person name="Morgan-Lang C."/>
            <person name="Hatzenpichler R."/>
            <person name="Goudeau D."/>
            <person name="Malmstrom R."/>
            <person name="Brazelton W.J."/>
            <person name="Woyke T."/>
            <person name="Hallam S.J."/>
            <person name="Tyson G.W."/>
            <person name="Wegener G."/>
            <person name="Boetius A."/>
            <person name="Orphan V."/>
        </authorList>
    </citation>
    <scope>NUCLEOTIDE SEQUENCE</scope>
</reference>
<dbReference type="EMBL" id="MT631520">
    <property type="protein sequence ID" value="QNO52759.1"/>
    <property type="molecule type" value="Genomic_DNA"/>
</dbReference>
<dbReference type="AlphaFoldDB" id="A0A7G9YXM5"/>
<dbReference type="InterPro" id="IPR036388">
    <property type="entry name" value="WH-like_DNA-bd_sf"/>
</dbReference>
<dbReference type="Pfam" id="PF04255">
    <property type="entry name" value="DUF433"/>
    <property type="match status" value="1"/>
</dbReference>
<dbReference type="PANTHER" id="PTHR34849">
    <property type="entry name" value="SSL5025 PROTEIN"/>
    <property type="match status" value="1"/>
</dbReference>
<name>A0A7G9YXM5_9EURY</name>
<protein>
    <recommendedName>
        <fullName evidence="2">DUF433 domain-containing protein</fullName>
    </recommendedName>
</protein>
<accession>A0A7G9YXM5</accession>
<dbReference type="PANTHER" id="PTHR34849:SF3">
    <property type="entry name" value="SSR2962 PROTEIN"/>
    <property type="match status" value="1"/>
</dbReference>
<organism evidence="1">
    <name type="scientific">Candidatus Methanophagaceae archaeon ANME-1 ERB6</name>
    <dbReference type="NCBI Taxonomy" id="2759912"/>
    <lineage>
        <taxon>Archaea</taxon>
        <taxon>Methanobacteriati</taxon>
        <taxon>Methanobacteriota</taxon>
        <taxon>Stenosarchaea group</taxon>
        <taxon>Methanomicrobia</taxon>
        <taxon>Candidatus Methanophagales</taxon>
        <taxon>Candidatus Methanophagaceae</taxon>
    </lineage>
</organism>
<sequence length="72" mass="7989">MFEDRIIIDPEVRHGKPIIKGTRVPVDIILGSLASGMELKEVAAEYVVKREDILAAVEYATKVVAKEEIIIV</sequence>
<proteinExistence type="predicted"/>
<evidence type="ECO:0008006" key="2">
    <source>
        <dbReference type="Google" id="ProtNLM"/>
    </source>
</evidence>
<dbReference type="InterPro" id="IPR007367">
    <property type="entry name" value="DUF433"/>
</dbReference>
<gene>
    <name evidence="1" type="ORF">KDAIOKAM_00028</name>
</gene>
<dbReference type="SUPFAM" id="SSF46689">
    <property type="entry name" value="Homeodomain-like"/>
    <property type="match status" value="1"/>
</dbReference>
<dbReference type="Gene3D" id="1.10.10.10">
    <property type="entry name" value="Winged helix-like DNA-binding domain superfamily/Winged helix DNA-binding domain"/>
    <property type="match status" value="1"/>
</dbReference>
<evidence type="ECO:0000313" key="1">
    <source>
        <dbReference type="EMBL" id="QNO52759.1"/>
    </source>
</evidence>
<dbReference type="InterPro" id="IPR009057">
    <property type="entry name" value="Homeodomain-like_sf"/>
</dbReference>